<dbReference type="Proteomes" id="UP000436483">
    <property type="component" value="Unassembled WGS sequence"/>
</dbReference>
<dbReference type="Pfam" id="PF03692">
    <property type="entry name" value="CxxCxxCC"/>
    <property type="match status" value="1"/>
</dbReference>
<name>A0A7X3MNR8_9HYPH</name>
<accession>A0A7X3MNR8</accession>
<comment type="caution">
    <text evidence="1">The sequence shown here is derived from an EMBL/GenBank/DDBJ whole genome shotgun (WGS) entry which is preliminary data.</text>
</comment>
<dbReference type="AlphaFoldDB" id="A0A7X3MNR8"/>
<dbReference type="PANTHER" id="PTHR35866:SF1">
    <property type="entry name" value="YKGJ FAMILY CYSTEINE CLUSTER PROTEIN"/>
    <property type="match status" value="1"/>
</dbReference>
<reference evidence="1 2" key="1">
    <citation type="submission" date="2019-12" db="EMBL/GenBank/DDBJ databases">
        <authorList>
            <person name="Yuan C.-G."/>
        </authorList>
    </citation>
    <scope>NUCLEOTIDE SEQUENCE [LARGE SCALE GENOMIC DNA]</scope>
    <source>
        <strain evidence="1 2">KCTC 23863</strain>
    </source>
</reference>
<evidence type="ECO:0000313" key="1">
    <source>
        <dbReference type="EMBL" id="MXQ10288.1"/>
    </source>
</evidence>
<reference evidence="1 2" key="2">
    <citation type="submission" date="2020-01" db="EMBL/GenBank/DDBJ databases">
        <title>Microvirga sp. nov., an arsenate reduction bacterium isolated from Tibet hotspring sediments.</title>
        <authorList>
            <person name="Xian W.-D."/>
            <person name="Li W.-J."/>
        </authorList>
    </citation>
    <scope>NUCLEOTIDE SEQUENCE [LARGE SCALE GENOMIC DNA]</scope>
    <source>
        <strain evidence="1 2">KCTC 23863</strain>
    </source>
</reference>
<dbReference type="InterPro" id="IPR005358">
    <property type="entry name" value="Puta_zinc/iron-chelating_dom"/>
</dbReference>
<organism evidence="1 2">
    <name type="scientific">Microvirga makkahensis</name>
    <dbReference type="NCBI Taxonomy" id="1128670"/>
    <lineage>
        <taxon>Bacteria</taxon>
        <taxon>Pseudomonadati</taxon>
        <taxon>Pseudomonadota</taxon>
        <taxon>Alphaproteobacteria</taxon>
        <taxon>Hyphomicrobiales</taxon>
        <taxon>Methylobacteriaceae</taxon>
        <taxon>Microvirga</taxon>
    </lineage>
</organism>
<dbReference type="OrthoDB" id="196483at2"/>
<dbReference type="RefSeq" id="WP_160882874.1">
    <property type="nucleotide sequence ID" value="NZ_WURB01000001.1"/>
</dbReference>
<protein>
    <submittedName>
        <fullName evidence="1">YkgJ family cysteine cluster protein</fullName>
    </submittedName>
</protein>
<proteinExistence type="predicted"/>
<gene>
    <name evidence="1" type="ORF">GR328_02225</name>
</gene>
<keyword evidence="2" id="KW-1185">Reference proteome</keyword>
<dbReference type="EMBL" id="WURB01000001">
    <property type="protein sequence ID" value="MXQ10288.1"/>
    <property type="molecule type" value="Genomic_DNA"/>
</dbReference>
<sequence>MSERVIKDDQPRVYFDCNKCPAFCCSIYERVVVTKRDITRLAKYFGVSFDEARERYTTAFEGERVLKRVKDKIFEKTCMFLDQKSRGCSIYHGRPAVCRAYPGRSRCVYYDVLRFERTQQGDDSVVPLVKITFHEVEEETEPYADGPERVYEWDEK</sequence>
<evidence type="ECO:0000313" key="2">
    <source>
        <dbReference type="Proteomes" id="UP000436483"/>
    </source>
</evidence>
<dbReference type="PANTHER" id="PTHR35866">
    <property type="entry name" value="PUTATIVE-RELATED"/>
    <property type="match status" value="1"/>
</dbReference>